<feature type="domain" description="DRBM" evidence="2">
    <location>
        <begin position="2"/>
        <end position="75"/>
    </location>
</feature>
<dbReference type="GO" id="GO:0003723">
    <property type="term" value="F:RNA binding"/>
    <property type="evidence" value="ECO:0007669"/>
    <property type="project" value="UniProtKB-UniRule"/>
</dbReference>
<proteinExistence type="predicted"/>
<dbReference type="SMART" id="SM00358">
    <property type="entry name" value="DSRM"/>
    <property type="match status" value="1"/>
</dbReference>
<evidence type="ECO:0000313" key="3">
    <source>
        <dbReference type="EMBL" id="QBK91671.1"/>
    </source>
</evidence>
<accession>A0A481ZAK3</accession>
<dbReference type="PROSITE" id="PS50137">
    <property type="entry name" value="DS_RBD"/>
    <property type="match status" value="1"/>
</dbReference>
<protein>
    <submittedName>
        <fullName evidence="3">Double-stranded RNA binding motif-containing protein</fullName>
    </submittedName>
</protein>
<dbReference type="CDD" id="cd10845">
    <property type="entry name" value="DSRM_RNAse_III_family"/>
    <property type="match status" value="1"/>
</dbReference>
<dbReference type="InterPro" id="IPR014720">
    <property type="entry name" value="dsRBD_dom"/>
</dbReference>
<reference evidence="3" key="1">
    <citation type="journal article" date="2019" name="MBio">
        <title>Virus Genomes from Deep Sea Sediments Expand the Ocean Megavirome and Support Independent Origins of Viral Gigantism.</title>
        <authorList>
            <person name="Backstrom D."/>
            <person name="Yutin N."/>
            <person name="Jorgensen S.L."/>
            <person name="Dharamshi J."/>
            <person name="Homa F."/>
            <person name="Zaremba-Niedwiedzka K."/>
            <person name="Spang A."/>
            <person name="Wolf Y.I."/>
            <person name="Koonin E.V."/>
            <person name="Ettema T.J."/>
        </authorList>
    </citation>
    <scope>NUCLEOTIDE SEQUENCE</scope>
</reference>
<dbReference type="Gene3D" id="3.30.160.20">
    <property type="match status" value="1"/>
</dbReference>
<dbReference type="Pfam" id="PF00035">
    <property type="entry name" value="dsrm"/>
    <property type="match status" value="1"/>
</dbReference>
<organism evidence="3">
    <name type="scientific">Pithovirus LCPAC302</name>
    <dbReference type="NCBI Taxonomy" id="2506593"/>
    <lineage>
        <taxon>Viruses</taxon>
        <taxon>Pithoviruses</taxon>
    </lineage>
</organism>
<keyword evidence="1" id="KW-0694">RNA-binding</keyword>
<sequence>MNPKNQLQEFCQKRSMVLPRYDTVQIESIYNYPQFNCRVILTYNNIIYQTDGYNKSNKKKAELSAANAMLNKLDEIRTSETQYYESKNVNVIIYIDMENIHIGDFFETRKFGKGIYFQGVVTDNHSSIKAAPKELKIHTIQSDRRDAADMLIVWLAAQQDSGSTIVVITKDHFGSGLVDIINDVKYGCGSVGVRLKTMDKLHEWLNQYRVSILSH</sequence>
<dbReference type="SUPFAM" id="SSF54768">
    <property type="entry name" value="dsRNA-binding domain-like"/>
    <property type="match status" value="1"/>
</dbReference>
<evidence type="ECO:0000256" key="1">
    <source>
        <dbReference type="PROSITE-ProRule" id="PRU00266"/>
    </source>
</evidence>
<gene>
    <name evidence="3" type="ORF">LCPAC302_02910</name>
</gene>
<dbReference type="EMBL" id="MK500564">
    <property type="protein sequence ID" value="QBK91671.1"/>
    <property type="molecule type" value="Genomic_DNA"/>
</dbReference>
<evidence type="ECO:0000259" key="2">
    <source>
        <dbReference type="PROSITE" id="PS50137"/>
    </source>
</evidence>
<name>A0A481ZAK3_9VIRU</name>